<reference evidence="9" key="1">
    <citation type="journal article" date="2019" name="Nat. Commun.">
        <title>The genome of broomcorn millet.</title>
        <authorList>
            <person name="Zou C."/>
            <person name="Miki D."/>
            <person name="Li D."/>
            <person name="Tang Q."/>
            <person name="Xiao L."/>
            <person name="Rajput S."/>
            <person name="Deng P."/>
            <person name="Jia W."/>
            <person name="Huang R."/>
            <person name="Zhang M."/>
            <person name="Sun Y."/>
            <person name="Hu J."/>
            <person name="Fu X."/>
            <person name="Schnable P.S."/>
            <person name="Li F."/>
            <person name="Zhang H."/>
            <person name="Feng B."/>
            <person name="Zhu X."/>
            <person name="Liu R."/>
            <person name="Schnable J.C."/>
            <person name="Zhu J.-K."/>
            <person name="Zhang H."/>
        </authorList>
    </citation>
    <scope>NUCLEOTIDE SEQUENCE [LARGE SCALE GENOMIC DNA]</scope>
</reference>
<keyword evidence="5" id="KW-0539">Nucleus</keyword>
<evidence type="ECO:0000313" key="8">
    <source>
        <dbReference type="EMBL" id="RLM99142.1"/>
    </source>
</evidence>
<evidence type="ECO:0000256" key="6">
    <source>
        <dbReference type="SAM" id="MobiDB-lite"/>
    </source>
</evidence>
<dbReference type="GO" id="GO:0040029">
    <property type="term" value="P:epigenetic regulation of gene expression"/>
    <property type="evidence" value="ECO:0007669"/>
    <property type="project" value="InterPro"/>
</dbReference>
<dbReference type="Pfam" id="PF07227">
    <property type="entry name" value="PHD_Oberon"/>
    <property type="match status" value="1"/>
</dbReference>
<dbReference type="InterPro" id="IPR013783">
    <property type="entry name" value="Ig-like_fold"/>
</dbReference>
<dbReference type="InterPro" id="IPR003961">
    <property type="entry name" value="FN3_dom"/>
</dbReference>
<dbReference type="PROSITE" id="PS50853">
    <property type="entry name" value="FN3"/>
    <property type="match status" value="1"/>
</dbReference>
<dbReference type="EMBL" id="PQIB02000009">
    <property type="protein sequence ID" value="RLM99142.1"/>
    <property type="molecule type" value="Genomic_DNA"/>
</dbReference>
<evidence type="ECO:0000259" key="7">
    <source>
        <dbReference type="PROSITE" id="PS50853"/>
    </source>
</evidence>
<dbReference type="InterPro" id="IPR056990">
    <property type="entry name" value="VIN3-like_C"/>
</dbReference>
<organism evidence="8 9">
    <name type="scientific">Panicum miliaceum</name>
    <name type="common">Proso millet</name>
    <name type="synonym">Broomcorn millet</name>
    <dbReference type="NCBI Taxonomy" id="4540"/>
    <lineage>
        <taxon>Eukaryota</taxon>
        <taxon>Viridiplantae</taxon>
        <taxon>Streptophyta</taxon>
        <taxon>Embryophyta</taxon>
        <taxon>Tracheophyta</taxon>
        <taxon>Spermatophyta</taxon>
        <taxon>Magnoliopsida</taxon>
        <taxon>Liliopsida</taxon>
        <taxon>Poales</taxon>
        <taxon>Poaceae</taxon>
        <taxon>PACMAD clade</taxon>
        <taxon>Panicoideae</taxon>
        <taxon>Panicodae</taxon>
        <taxon>Paniceae</taxon>
        <taxon>Panicinae</taxon>
        <taxon>Panicum</taxon>
        <taxon>Panicum sect. Panicum</taxon>
    </lineage>
</organism>
<sequence length="606" mass="67639">MPKTPPVKASKKIESQKQSAPNLTVTNGHAGAKEVVNGERPIKDVKRTSTWICKNLACKAARPSEDSFCKRCSCCICHKFDDNKDPSLWLVCSSENDSKNCCGSSCHIECAFRHKRVGCFDLEQIIHLDGSYSCASCGKISGILGRYWKRQLVIGKDARRVDNLCQRIYLSYRLLEGTSHFNELHAIVEDAKAKLESEVGPLDGMSAKNARGIVSRFSAGIDVQKLCSTAIQRADELLSSSDLHLREGLHTSLFADSLPAACRFKFVDITSSSVVVILKETSSSDIIKGYKLWYWNSREQPSVEKPVVLPKDERKILVFNLSPCTEYCFRAISFTEDGVLGHSESRCRTNSKEIFFKRATQNAGGTHTQKRDRSQSFKSTGFKIGGLWKSMQETWGEEGCFEGFCEDTHEGSWSRSATDTEFSGACRKLHFNASSVPDLNVEVPVAMDYTTEKHYHSKKGLVRSNDSGDSETCAVGRSAEPPAVESRPVGKVNSAHIDRCEQNGASAICHEKQLSGTTRQLDGSYEHCVKVIRQLECDGHIENGFRMKFLTWYSLRSTDQERRAVTTFIKTLSEEPSSLAEQLTDSFGEIINCKKSRTGFCNKLWH</sequence>
<dbReference type="Gene3D" id="2.60.40.10">
    <property type="entry name" value="Immunoglobulins"/>
    <property type="match status" value="1"/>
</dbReference>
<dbReference type="SUPFAM" id="SSF49265">
    <property type="entry name" value="Fibronectin type III"/>
    <property type="match status" value="1"/>
</dbReference>
<dbReference type="InterPro" id="IPR058585">
    <property type="entry name" value="Fn3_VIN3"/>
</dbReference>
<feature type="domain" description="Fibronectin type-III" evidence="7">
    <location>
        <begin position="258"/>
        <end position="354"/>
    </location>
</feature>
<dbReference type="AlphaFoldDB" id="A0A3L6R908"/>
<evidence type="ECO:0000256" key="1">
    <source>
        <dbReference type="ARBA" id="ARBA00004123"/>
    </source>
</evidence>
<keyword evidence="9" id="KW-1185">Reference proteome</keyword>
<dbReference type="GO" id="GO:0008270">
    <property type="term" value="F:zinc ion binding"/>
    <property type="evidence" value="ECO:0007669"/>
    <property type="project" value="UniProtKB-KW"/>
</dbReference>
<name>A0A3L6R908_PANMI</name>
<evidence type="ECO:0000256" key="5">
    <source>
        <dbReference type="ARBA" id="ARBA00023242"/>
    </source>
</evidence>
<dbReference type="InterPro" id="IPR044514">
    <property type="entry name" value="VIN3-like"/>
</dbReference>
<feature type="region of interest" description="Disordered" evidence="6">
    <location>
        <begin position="1"/>
        <end position="25"/>
    </location>
</feature>
<keyword evidence="3" id="KW-0863">Zinc-finger</keyword>
<feature type="region of interest" description="Disordered" evidence="6">
    <location>
        <begin position="460"/>
        <end position="491"/>
    </location>
</feature>
<dbReference type="Proteomes" id="UP000275267">
    <property type="component" value="Unassembled WGS sequence"/>
</dbReference>
<keyword evidence="4" id="KW-0862">Zinc</keyword>
<gene>
    <name evidence="8" type="ORF">C2845_PM06G07240</name>
</gene>
<evidence type="ECO:0000313" key="9">
    <source>
        <dbReference type="Proteomes" id="UP000275267"/>
    </source>
</evidence>
<dbReference type="PANTHER" id="PTHR46286:SF3">
    <property type="entry name" value="OS05G0145400 PROTEIN"/>
    <property type="match status" value="1"/>
</dbReference>
<evidence type="ECO:0000256" key="3">
    <source>
        <dbReference type="ARBA" id="ARBA00022771"/>
    </source>
</evidence>
<dbReference type="OrthoDB" id="1925343at2759"/>
<evidence type="ECO:0000256" key="4">
    <source>
        <dbReference type="ARBA" id="ARBA00022833"/>
    </source>
</evidence>
<protein>
    <submittedName>
        <fullName evidence="8">VIN3-like protein 1 isoform X1</fullName>
    </submittedName>
</protein>
<dbReference type="InterPro" id="IPR036116">
    <property type="entry name" value="FN3_sf"/>
</dbReference>
<dbReference type="Pfam" id="PF23380">
    <property type="entry name" value="VIN3_C"/>
    <property type="match status" value="1"/>
</dbReference>
<dbReference type="STRING" id="4540.A0A3L6R908"/>
<dbReference type="InterPro" id="IPR032881">
    <property type="entry name" value="Oberon-like_PHD"/>
</dbReference>
<dbReference type="CDD" id="cd00063">
    <property type="entry name" value="FN3"/>
    <property type="match status" value="1"/>
</dbReference>
<proteinExistence type="predicted"/>
<evidence type="ECO:0000256" key="2">
    <source>
        <dbReference type="ARBA" id="ARBA00022723"/>
    </source>
</evidence>
<dbReference type="Pfam" id="PF23376">
    <property type="entry name" value="Fn3_VIN3"/>
    <property type="match status" value="1"/>
</dbReference>
<dbReference type="PANTHER" id="PTHR46286">
    <property type="entry name" value="VIN3-LIKE PROTEIN 2-RELATED"/>
    <property type="match status" value="1"/>
</dbReference>
<accession>A0A3L6R908</accession>
<dbReference type="GO" id="GO:0010048">
    <property type="term" value="P:vernalization response"/>
    <property type="evidence" value="ECO:0007669"/>
    <property type="project" value="InterPro"/>
</dbReference>
<dbReference type="GO" id="GO:0005634">
    <property type="term" value="C:nucleus"/>
    <property type="evidence" value="ECO:0007669"/>
    <property type="project" value="UniProtKB-SubCell"/>
</dbReference>
<comment type="subcellular location">
    <subcellularLocation>
        <location evidence="1">Nucleus</location>
    </subcellularLocation>
</comment>
<comment type="caution">
    <text evidence="8">The sequence shown here is derived from an EMBL/GenBank/DDBJ whole genome shotgun (WGS) entry which is preliminary data.</text>
</comment>
<keyword evidence="2" id="KW-0479">Metal-binding</keyword>
<feature type="compositionally biased region" description="Polar residues" evidence="6">
    <location>
        <begin position="16"/>
        <end position="25"/>
    </location>
</feature>